<organism evidence="1 2">
    <name type="scientific">Erythrobacter westpacificensis</name>
    <dbReference type="NCBI Taxonomy" id="1055231"/>
    <lineage>
        <taxon>Bacteria</taxon>
        <taxon>Pseudomonadati</taxon>
        <taxon>Pseudomonadota</taxon>
        <taxon>Alphaproteobacteria</taxon>
        <taxon>Sphingomonadales</taxon>
        <taxon>Erythrobacteraceae</taxon>
        <taxon>Erythrobacter/Porphyrobacter group</taxon>
        <taxon>Erythrobacter</taxon>
    </lineage>
</organism>
<evidence type="ECO:0000313" key="1">
    <source>
        <dbReference type="EMBL" id="GAA5056398.1"/>
    </source>
</evidence>
<reference evidence="2" key="1">
    <citation type="journal article" date="2019" name="Int. J. Syst. Evol. Microbiol.">
        <title>The Global Catalogue of Microorganisms (GCM) 10K type strain sequencing project: providing services to taxonomists for standard genome sequencing and annotation.</title>
        <authorList>
            <consortium name="The Broad Institute Genomics Platform"/>
            <consortium name="The Broad Institute Genome Sequencing Center for Infectious Disease"/>
            <person name="Wu L."/>
            <person name="Ma J."/>
        </authorList>
    </citation>
    <scope>NUCLEOTIDE SEQUENCE [LARGE SCALE GENOMIC DNA]</scope>
    <source>
        <strain evidence="2">JCM 18014</strain>
    </source>
</reference>
<protein>
    <submittedName>
        <fullName evidence="1">Uncharacterized protein</fullName>
    </submittedName>
</protein>
<accession>A0ABP9KD08</accession>
<dbReference type="EMBL" id="BAABHV010000011">
    <property type="protein sequence ID" value="GAA5056398.1"/>
    <property type="molecule type" value="Genomic_DNA"/>
</dbReference>
<evidence type="ECO:0000313" key="2">
    <source>
        <dbReference type="Proteomes" id="UP001500518"/>
    </source>
</evidence>
<gene>
    <name evidence="1" type="ORF">GCM10023208_21090</name>
</gene>
<dbReference type="Proteomes" id="UP001500518">
    <property type="component" value="Unassembled WGS sequence"/>
</dbReference>
<sequence length="416" mass="46860">MTKDNMAQKFTRSEFYDLIWSKPLTRLAKEFGVSDVALHKLCRKHDIPKPATSSRAKIATGKMVERPPLPALKKGVSDMVCISGSALRTEPETIATIRDEATSRASKFNAEKDAKEHPVVTRSMAKLRKARPDDRGLVRLTQSGLIDIAIAPASIDRIELALNRIVSAAEIQGFDLTKVERRVAFTDGNVVVPFRVVEKTKRAKHEPTAKERAKQAEAQRTLEQRWGKAGLGPAPSSGVYPRLPKYDYSPSGIVSFEFDLLICHNPSARRTFNDGRNQRLEEMANEIAGVLAGLTAAKIEDERRDEEAEKRSEDNHRRRIEHKRRAYIEDRRSATLEKILAIREQRDRLRRLVADISEDTDQPQSQRTSAFQIWLKEKLAEAEEAASGMALDRLLETENLFGGNDDKGFSPHKSSR</sequence>
<proteinExistence type="predicted"/>
<name>A0ABP9KD08_9SPHN</name>
<comment type="caution">
    <text evidence="1">The sequence shown here is derived from an EMBL/GenBank/DDBJ whole genome shotgun (WGS) entry which is preliminary data.</text>
</comment>
<keyword evidence="2" id="KW-1185">Reference proteome</keyword>